<dbReference type="Gene3D" id="3.10.580.10">
    <property type="entry name" value="CBS-domain"/>
    <property type="match status" value="1"/>
</dbReference>
<evidence type="ECO:0000256" key="6">
    <source>
        <dbReference type="ARBA" id="ARBA00023211"/>
    </source>
</evidence>
<keyword evidence="4" id="KW-0479">Metal-binding</keyword>
<dbReference type="Pfam" id="PF07085">
    <property type="entry name" value="DRTGG"/>
    <property type="match status" value="1"/>
</dbReference>
<organism evidence="11 12">
    <name type="scientific">Geothermobacter ehrlichii</name>
    <dbReference type="NCBI Taxonomy" id="213224"/>
    <lineage>
        <taxon>Bacteria</taxon>
        <taxon>Pseudomonadati</taxon>
        <taxon>Thermodesulfobacteriota</taxon>
        <taxon>Desulfuromonadia</taxon>
        <taxon>Desulfuromonadales</taxon>
        <taxon>Geothermobacteraceae</taxon>
        <taxon>Geothermobacter</taxon>
    </lineage>
</organism>
<dbReference type="AlphaFoldDB" id="A0A5D3WMJ7"/>
<dbReference type="EMBL" id="VNIB01000005">
    <property type="protein sequence ID" value="TYO98766.1"/>
    <property type="molecule type" value="Genomic_DNA"/>
</dbReference>
<dbReference type="InterPro" id="IPR010766">
    <property type="entry name" value="DRTGG"/>
</dbReference>
<evidence type="ECO:0000259" key="10">
    <source>
        <dbReference type="PROSITE" id="PS51371"/>
    </source>
</evidence>
<evidence type="ECO:0000256" key="9">
    <source>
        <dbReference type="PROSITE-ProRule" id="PRU00703"/>
    </source>
</evidence>
<dbReference type="PANTHER" id="PTHR12112">
    <property type="entry name" value="BNIP - RELATED"/>
    <property type="match status" value="1"/>
</dbReference>
<dbReference type="SUPFAM" id="SSF75138">
    <property type="entry name" value="HprK N-terminal domain-like"/>
    <property type="match status" value="1"/>
</dbReference>
<evidence type="ECO:0000256" key="4">
    <source>
        <dbReference type="ARBA" id="ARBA00022723"/>
    </source>
</evidence>
<evidence type="ECO:0000256" key="5">
    <source>
        <dbReference type="ARBA" id="ARBA00022801"/>
    </source>
</evidence>
<reference evidence="11 12" key="1">
    <citation type="submission" date="2019-07" db="EMBL/GenBank/DDBJ databases">
        <title>Genomic Encyclopedia of Type Strains, Phase IV (KMG-IV): sequencing the most valuable type-strain genomes for metagenomic binning, comparative biology and taxonomic classification.</title>
        <authorList>
            <person name="Goeker M."/>
        </authorList>
    </citation>
    <scope>NUCLEOTIDE SEQUENCE [LARGE SCALE GENOMIC DNA]</scope>
    <source>
        <strain evidence="11 12">SS015</strain>
    </source>
</reference>
<dbReference type="SMART" id="SM01131">
    <property type="entry name" value="DHHA2"/>
    <property type="match status" value="1"/>
</dbReference>
<evidence type="ECO:0000256" key="8">
    <source>
        <dbReference type="ARBA" id="ARBA00047820"/>
    </source>
</evidence>
<comment type="catalytic activity">
    <reaction evidence="8">
        <text>diphosphate + H2O = 2 phosphate + H(+)</text>
        <dbReference type="Rhea" id="RHEA:24576"/>
        <dbReference type="ChEBI" id="CHEBI:15377"/>
        <dbReference type="ChEBI" id="CHEBI:15378"/>
        <dbReference type="ChEBI" id="CHEBI:33019"/>
        <dbReference type="ChEBI" id="CHEBI:43474"/>
        <dbReference type="EC" id="3.6.1.1"/>
    </reaction>
</comment>
<dbReference type="InterPro" id="IPR046342">
    <property type="entry name" value="CBS_dom_sf"/>
</dbReference>
<dbReference type="InterPro" id="IPR000644">
    <property type="entry name" value="CBS_dom"/>
</dbReference>
<dbReference type="OrthoDB" id="9766150at2"/>
<dbReference type="EC" id="3.6.1.1" evidence="3"/>
<dbReference type="RefSeq" id="WP_148895702.1">
    <property type="nucleotide sequence ID" value="NZ_VNIB01000005.1"/>
</dbReference>
<accession>A0A5D3WMJ7</accession>
<keyword evidence="6" id="KW-0464">Manganese</keyword>
<evidence type="ECO:0000313" key="11">
    <source>
        <dbReference type="EMBL" id="TYO98766.1"/>
    </source>
</evidence>
<evidence type="ECO:0000256" key="1">
    <source>
        <dbReference type="ARBA" id="ARBA00001936"/>
    </source>
</evidence>
<dbReference type="SMART" id="SM00116">
    <property type="entry name" value="CBS"/>
    <property type="match status" value="2"/>
</dbReference>
<dbReference type="Gene3D" id="3.90.1640.10">
    <property type="entry name" value="inorganic pyrophosphatase (n-terminal core)"/>
    <property type="match status" value="2"/>
</dbReference>
<dbReference type="Gene3D" id="3.10.310.20">
    <property type="entry name" value="DHHA2 domain"/>
    <property type="match status" value="1"/>
</dbReference>
<evidence type="ECO:0000256" key="2">
    <source>
        <dbReference type="ARBA" id="ARBA00011643"/>
    </source>
</evidence>
<dbReference type="InterPro" id="IPR004097">
    <property type="entry name" value="DHHA2"/>
</dbReference>
<dbReference type="InterPro" id="IPR028979">
    <property type="entry name" value="Ser_kin/Pase_Hpr-like_N_sf"/>
</dbReference>
<keyword evidence="5" id="KW-0378">Hydrolase</keyword>
<dbReference type="GO" id="GO:0005737">
    <property type="term" value="C:cytoplasm"/>
    <property type="evidence" value="ECO:0007669"/>
    <property type="project" value="InterPro"/>
</dbReference>
<dbReference type="Gene3D" id="3.40.1390.20">
    <property type="entry name" value="HprK N-terminal domain-like"/>
    <property type="match status" value="1"/>
</dbReference>
<evidence type="ECO:0000256" key="7">
    <source>
        <dbReference type="ARBA" id="ARBA00032535"/>
    </source>
</evidence>
<dbReference type="Pfam" id="PF00571">
    <property type="entry name" value="CBS"/>
    <property type="match status" value="1"/>
</dbReference>
<comment type="caution">
    <text evidence="11">The sequence shown here is derived from an EMBL/GenBank/DDBJ whole genome shotgun (WGS) entry which is preliminary data.</text>
</comment>
<dbReference type="GO" id="GO:0004427">
    <property type="term" value="F:inorganic diphosphate phosphatase activity"/>
    <property type="evidence" value="ECO:0007669"/>
    <property type="project" value="UniProtKB-EC"/>
</dbReference>
<keyword evidence="9" id="KW-0129">CBS domain</keyword>
<dbReference type="PANTHER" id="PTHR12112:SF22">
    <property type="entry name" value="MANGANESE-DEPENDENT INORGANIC PYROPHOSPHATASE-RELATED"/>
    <property type="match status" value="1"/>
</dbReference>
<proteinExistence type="predicted"/>
<dbReference type="SUPFAM" id="SSF54631">
    <property type="entry name" value="CBS-domain pair"/>
    <property type="match status" value="1"/>
</dbReference>
<name>A0A5D3WMJ7_9BACT</name>
<dbReference type="Pfam" id="PF01368">
    <property type="entry name" value="DHH"/>
    <property type="match status" value="1"/>
</dbReference>
<dbReference type="NCBIfam" id="NF011442">
    <property type="entry name" value="PRK14869.1-4"/>
    <property type="match status" value="1"/>
</dbReference>
<dbReference type="NCBIfam" id="NF011443">
    <property type="entry name" value="PRK14869.1-5"/>
    <property type="match status" value="1"/>
</dbReference>
<protein>
    <recommendedName>
        <fullName evidence="3">inorganic diphosphatase</fullName>
        <ecNumber evidence="3">3.6.1.1</ecNumber>
    </recommendedName>
    <alternativeName>
        <fullName evidence="7">Pyrophosphate phospho-hydrolase</fullName>
    </alternativeName>
</protein>
<comment type="cofactor">
    <cofactor evidence="1">
        <name>Mn(2+)</name>
        <dbReference type="ChEBI" id="CHEBI:29035"/>
    </cofactor>
</comment>
<dbReference type="InterPro" id="IPR001667">
    <property type="entry name" value="DDH_dom"/>
</dbReference>
<dbReference type="InterPro" id="IPR038222">
    <property type="entry name" value="DHHA2_dom_sf"/>
</dbReference>
<dbReference type="SUPFAM" id="SSF64182">
    <property type="entry name" value="DHH phosphoesterases"/>
    <property type="match status" value="1"/>
</dbReference>
<dbReference type="Pfam" id="PF02833">
    <property type="entry name" value="DHHA2"/>
    <property type="match status" value="1"/>
</dbReference>
<gene>
    <name evidence="11" type="ORF">EDC39_105135</name>
</gene>
<dbReference type="NCBIfam" id="NF011445">
    <property type="entry name" value="PRK14869.2-1"/>
    <property type="match status" value="1"/>
</dbReference>
<feature type="domain" description="CBS" evidence="10">
    <location>
        <begin position="75"/>
        <end position="131"/>
    </location>
</feature>
<dbReference type="PROSITE" id="PS51371">
    <property type="entry name" value="CBS"/>
    <property type="match status" value="1"/>
</dbReference>
<dbReference type="InterPro" id="IPR038763">
    <property type="entry name" value="DHH_sf"/>
</dbReference>
<evidence type="ECO:0000256" key="3">
    <source>
        <dbReference type="ARBA" id="ARBA00012146"/>
    </source>
</evidence>
<keyword evidence="12" id="KW-1185">Reference proteome</keyword>
<evidence type="ECO:0000313" key="12">
    <source>
        <dbReference type="Proteomes" id="UP000324159"/>
    </source>
</evidence>
<dbReference type="Proteomes" id="UP000324159">
    <property type="component" value="Unassembled WGS sequence"/>
</dbReference>
<sequence length="549" mass="60989">MENERVFVIGHRNPDTDSVCSAMAYARLLQRQGRENVQAARAGHLNRQTEFVLEELSLPLPLLLGDVYPRVGDVIGTHVITIDRDEPLSRAMELFHLHSIRQLPVVDGARRPLGLLVLKRITERFLVPRREAEIRRVRTSPDTLASCLRARKVCCFESGSIEELDLYVGAMSARTFADKMQCQDPRRMILVTGDRPDIQRQAVEAGVRVLVITGDLPVDEAILAMARERQVSVLSTSFDTATSAWLTRLATPVGELVGEECLLVGRDERVDEARLKLMHGRDPGAVVVDVDGLVCGILTKSNLLQPSPLKLILVDHNELAQAVPGADRVEILEVIDHHRLGNFHTDQPIRFVNQPLGSTCTVVATLYRQAGIDPEPVYAALMLAGLMSDTVMLKSPTTTPTDREYAEWLSALSGYDWNDFGRRMFQAGSSLAGFASCEELVLSDFKEFAAGEQRFGIGQVEVVSFQEFYDLKQEIEEALARLRGEKGLEMIGLLVTDIVNGTSLLLALGSRELPYIIGYPHLGDNLYELKNVLSRKKQLVPHLLKVLQG</sequence>
<comment type="subunit">
    <text evidence="2">Homohexamer.</text>
</comment>
<dbReference type="GO" id="GO:0046872">
    <property type="term" value="F:metal ion binding"/>
    <property type="evidence" value="ECO:0007669"/>
    <property type="project" value="UniProtKB-KW"/>
</dbReference>